<dbReference type="Pfam" id="PF25600">
    <property type="entry name" value="TRIM_CC"/>
    <property type="match status" value="1"/>
</dbReference>
<reference evidence="11" key="1">
    <citation type="submission" date="2019-06" db="EMBL/GenBank/DDBJ databases">
        <authorList>
            <consortium name="Wellcome Sanger Institute Data Sharing"/>
        </authorList>
    </citation>
    <scope>NUCLEOTIDE SEQUENCE [LARGE SCALE GENOMIC DNA]</scope>
</reference>
<organism evidence="11 12">
    <name type="scientific">Sphaeramia orbicularis</name>
    <name type="common">orbiculate cardinalfish</name>
    <dbReference type="NCBI Taxonomy" id="375764"/>
    <lineage>
        <taxon>Eukaryota</taxon>
        <taxon>Metazoa</taxon>
        <taxon>Chordata</taxon>
        <taxon>Craniata</taxon>
        <taxon>Vertebrata</taxon>
        <taxon>Euteleostomi</taxon>
        <taxon>Actinopterygii</taxon>
        <taxon>Neopterygii</taxon>
        <taxon>Teleostei</taxon>
        <taxon>Neoteleostei</taxon>
        <taxon>Acanthomorphata</taxon>
        <taxon>Gobiaria</taxon>
        <taxon>Kurtiformes</taxon>
        <taxon>Apogonoidei</taxon>
        <taxon>Apogonidae</taxon>
        <taxon>Apogoninae</taxon>
        <taxon>Sphaeramia</taxon>
    </lineage>
</organism>
<dbReference type="InterPro" id="IPR013083">
    <property type="entry name" value="Znf_RING/FYVE/PHD"/>
</dbReference>
<feature type="coiled-coil region" evidence="7">
    <location>
        <begin position="192"/>
        <end position="219"/>
    </location>
</feature>
<keyword evidence="3 6" id="KW-0863">Zinc-finger</keyword>
<keyword evidence="12" id="KW-1185">Reference proteome</keyword>
<dbReference type="FunFam" id="2.60.120.920:FF:000004">
    <property type="entry name" value="Butyrophilin subfamily 1 member A1"/>
    <property type="match status" value="1"/>
</dbReference>
<dbReference type="InterPro" id="IPR027370">
    <property type="entry name" value="Znf-RING_euk"/>
</dbReference>
<dbReference type="Pfam" id="PF00622">
    <property type="entry name" value="SPRY"/>
    <property type="match status" value="1"/>
</dbReference>
<evidence type="ECO:0000313" key="12">
    <source>
        <dbReference type="Proteomes" id="UP000472271"/>
    </source>
</evidence>
<keyword evidence="7" id="KW-0175">Coiled coil</keyword>
<dbReference type="InParanoid" id="A0A673BVI7"/>
<proteinExistence type="predicted"/>
<evidence type="ECO:0000259" key="10">
    <source>
        <dbReference type="PROSITE" id="PS50188"/>
    </source>
</evidence>
<keyword evidence="2" id="KW-0479">Metal-binding</keyword>
<dbReference type="SUPFAM" id="SSF57850">
    <property type="entry name" value="RING/U-box"/>
    <property type="match status" value="1"/>
</dbReference>
<dbReference type="Pfam" id="PF13765">
    <property type="entry name" value="PRY"/>
    <property type="match status" value="1"/>
</dbReference>
<dbReference type="PRINTS" id="PR01407">
    <property type="entry name" value="BUTYPHLNCDUF"/>
</dbReference>
<reference evidence="11" key="2">
    <citation type="submission" date="2025-08" db="UniProtKB">
        <authorList>
            <consortium name="Ensembl"/>
        </authorList>
    </citation>
    <scope>IDENTIFICATION</scope>
</reference>
<dbReference type="GO" id="GO:0004842">
    <property type="term" value="F:ubiquitin-protein transferase activity"/>
    <property type="evidence" value="ECO:0007669"/>
    <property type="project" value="InterPro"/>
</dbReference>
<protein>
    <submittedName>
        <fullName evidence="11">E3 ubiquitin-protein ligase TRIM39-like</fullName>
    </submittedName>
</protein>
<dbReference type="InterPro" id="IPR058030">
    <property type="entry name" value="TRIM8/14/16/25/29/45/65_CC"/>
</dbReference>
<evidence type="ECO:0000313" key="11">
    <source>
        <dbReference type="Ensembl" id="ENSSORP00005044178.1"/>
    </source>
</evidence>
<accession>A0A673BVI7</accession>
<sequence length="562" mass="64022">MASVLSEEQFRCSICLDIFKNPVSTPCGHNFCKRCIKRYWDSRHKSQCPLCKQTFKTRPELTTNINLKDITETFKSSLKEKVTYKPAPLKRQNPRLSKSLSSSDEVFCDTCAGNNIRAVKSCLVCRASYCEVHLVPHLRDQALITHTLTDPGTFTTSHVCQKHNMLLEMFCKKDQVLVCAKCIDRDHKHHEIITIEKETRRIKAEMRKAEAEFQQMIQDRLRKTEQIKDAVELSKTVKENNIKTTVEVYTEVISATERHQAALIEEIEQKQEAAEKKAEDLLKELSSEINELQRRRNDLLHLELSDDPIDLFQSYPSLSPPLSTRDWSKVTIQSNNSMGSVRRVFTKLVDVCRELEKKLSAEEVSKMTQYADDVTLDPLTAAAWLVLSPDGKKVSLGFHPRKTATADEPRRFDSCVSVLGKQSFTTGRHYWVVQVGDKTDWDLGVAKESINRKGVITVRPDCGYWAICRRKGGNLNACTGPSIPLHLSEIPQKVGIFLDYEEGMVSFYNAEAKTHIYTYSGLIFMEPLYAYLNPCLHDNGRNIAPLNICPVEVEVPEEAARM</sequence>
<dbReference type="Gene3D" id="4.10.830.40">
    <property type="match status" value="1"/>
</dbReference>
<dbReference type="PROSITE" id="PS50089">
    <property type="entry name" value="ZF_RING_2"/>
    <property type="match status" value="1"/>
</dbReference>
<dbReference type="GO" id="GO:0016567">
    <property type="term" value="P:protein ubiquitination"/>
    <property type="evidence" value="ECO:0007669"/>
    <property type="project" value="InterPro"/>
</dbReference>
<dbReference type="PANTHER" id="PTHR25465:SF32">
    <property type="entry name" value="BLOODTHIRSTY-RELATED GENE FAMILY, MEMBER 16 ISOFORM X1-RELATED"/>
    <property type="match status" value="1"/>
</dbReference>
<feature type="domain" description="RING-type" evidence="8">
    <location>
        <begin position="12"/>
        <end position="52"/>
    </location>
</feature>
<dbReference type="InterPro" id="IPR006574">
    <property type="entry name" value="PRY"/>
</dbReference>
<dbReference type="PROSITE" id="PS50119">
    <property type="entry name" value="ZF_BBOX"/>
    <property type="match status" value="1"/>
</dbReference>
<reference evidence="11" key="3">
    <citation type="submission" date="2025-09" db="UniProtKB">
        <authorList>
            <consortium name="Ensembl"/>
        </authorList>
    </citation>
    <scope>IDENTIFICATION</scope>
</reference>
<dbReference type="Pfam" id="PF13445">
    <property type="entry name" value="zf-RING_UBOX"/>
    <property type="match status" value="1"/>
</dbReference>
<dbReference type="InterPro" id="IPR043136">
    <property type="entry name" value="B30.2/SPRY_sf"/>
</dbReference>
<dbReference type="InterPro" id="IPR013320">
    <property type="entry name" value="ConA-like_dom_sf"/>
</dbReference>
<dbReference type="GO" id="GO:0008270">
    <property type="term" value="F:zinc ion binding"/>
    <property type="evidence" value="ECO:0007669"/>
    <property type="project" value="UniProtKB-KW"/>
</dbReference>
<evidence type="ECO:0000256" key="6">
    <source>
        <dbReference type="PROSITE-ProRule" id="PRU00024"/>
    </source>
</evidence>
<dbReference type="GeneID" id="115438164"/>
<dbReference type="InterPro" id="IPR003613">
    <property type="entry name" value="Ubox_domain"/>
</dbReference>
<dbReference type="InterPro" id="IPR001870">
    <property type="entry name" value="B30.2/SPRY"/>
</dbReference>
<dbReference type="InterPro" id="IPR001841">
    <property type="entry name" value="Znf_RING"/>
</dbReference>
<gene>
    <name evidence="11" type="primary">LOC115438164</name>
</gene>
<dbReference type="Pfam" id="PF00643">
    <property type="entry name" value="zf-B_box"/>
    <property type="match status" value="1"/>
</dbReference>
<dbReference type="PROSITE" id="PS00518">
    <property type="entry name" value="ZF_RING_1"/>
    <property type="match status" value="1"/>
</dbReference>
<dbReference type="GO" id="GO:0005737">
    <property type="term" value="C:cytoplasm"/>
    <property type="evidence" value="ECO:0007669"/>
    <property type="project" value="UniProtKB-ARBA"/>
</dbReference>
<keyword evidence="1" id="KW-0399">Innate immunity</keyword>
<dbReference type="InterPro" id="IPR017907">
    <property type="entry name" value="Znf_RING_CS"/>
</dbReference>
<dbReference type="Gene3D" id="3.30.160.60">
    <property type="entry name" value="Classic Zinc Finger"/>
    <property type="match status" value="1"/>
</dbReference>
<feature type="domain" description="B30.2/SPRY" evidence="10">
    <location>
        <begin position="354"/>
        <end position="553"/>
    </location>
</feature>
<feature type="domain" description="B box-type" evidence="9">
    <location>
        <begin position="155"/>
        <end position="195"/>
    </location>
</feature>
<evidence type="ECO:0000256" key="2">
    <source>
        <dbReference type="ARBA" id="ARBA00022723"/>
    </source>
</evidence>
<dbReference type="OrthoDB" id="6105938at2759"/>
<dbReference type="SUPFAM" id="SSF57845">
    <property type="entry name" value="B-box zinc-binding domain"/>
    <property type="match status" value="1"/>
</dbReference>
<dbReference type="InterPro" id="IPR003879">
    <property type="entry name" value="Butyrophylin_SPRY"/>
</dbReference>
<name>A0A673BVI7_9TELE</name>
<dbReference type="CDD" id="cd19769">
    <property type="entry name" value="Bbox2_TRIM16-like"/>
    <property type="match status" value="1"/>
</dbReference>
<dbReference type="Proteomes" id="UP000472271">
    <property type="component" value="Chromosome 18"/>
</dbReference>
<keyword evidence="4" id="KW-0862">Zinc</keyword>
<feature type="coiled-coil region" evidence="7">
    <location>
        <begin position="253"/>
        <end position="302"/>
    </location>
</feature>
<dbReference type="AlphaFoldDB" id="A0A673BVI7"/>
<evidence type="ECO:0000259" key="9">
    <source>
        <dbReference type="PROSITE" id="PS50119"/>
    </source>
</evidence>
<dbReference type="InterPro" id="IPR000315">
    <property type="entry name" value="Znf_B-box"/>
</dbReference>
<dbReference type="Gene3D" id="2.60.120.920">
    <property type="match status" value="1"/>
</dbReference>
<evidence type="ECO:0000259" key="8">
    <source>
        <dbReference type="PROSITE" id="PS50089"/>
    </source>
</evidence>
<dbReference type="PANTHER" id="PTHR25465">
    <property type="entry name" value="B-BOX DOMAIN CONTAINING"/>
    <property type="match status" value="1"/>
</dbReference>
<dbReference type="SMART" id="SM00589">
    <property type="entry name" value="PRY"/>
    <property type="match status" value="1"/>
</dbReference>
<evidence type="ECO:0000256" key="3">
    <source>
        <dbReference type="ARBA" id="ARBA00022771"/>
    </source>
</evidence>
<evidence type="ECO:0000256" key="1">
    <source>
        <dbReference type="ARBA" id="ARBA00022588"/>
    </source>
</evidence>
<dbReference type="InterPro" id="IPR003877">
    <property type="entry name" value="SPRY_dom"/>
</dbReference>
<dbReference type="SUPFAM" id="SSF49899">
    <property type="entry name" value="Concanavalin A-like lectins/glucanases"/>
    <property type="match status" value="1"/>
</dbReference>
<dbReference type="PROSITE" id="PS50188">
    <property type="entry name" value="B302_SPRY"/>
    <property type="match status" value="1"/>
</dbReference>
<dbReference type="GO" id="GO:0045087">
    <property type="term" value="P:innate immune response"/>
    <property type="evidence" value="ECO:0007669"/>
    <property type="project" value="UniProtKB-KW"/>
</dbReference>
<dbReference type="Ensembl" id="ENSSORT00005045298.1">
    <property type="protein sequence ID" value="ENSSORP00005044178.1"/>
    <property type="gene ID" value="ENSSORG00005020364.1"/>
</dbReference>
<dbReference type="Gene3D" id="3.30.40.10">
    <property type="entry name" value="Zinc/RING finger domain, C3HC4 (zinc finger)"/>
    <property type="match status" value="1"/>
</dbReference>
<keyword evidence="5" id="KW-0391">Immunity</keyword>
<dbReference type="CDD" id="cd13733">
    <property type="entry name" value="SPRY_PRY_C-I_1"/>
    <property type="match status" value="1"/>
</dbReference>
<evidence type="ECO:0000256" key="7">
    <source>
        <dbReference type="SAM" id="Coils"/>
    </source>
</evidence>
<evidence type="ECO:0000256" key="5">
    <source>
        <dbReference type="ARBA" id="ARBA00022859"/>
    </source>
</evidence>
<evidence type="ECO:0000256" key="4">
    <source>
        <dbReference type="ARBA" id="ARBA00022833"/>
    </source>
</evidence>
<dbReference type="SMART" id="SM00449">
    <property type="entry name" value="SPRY"/>
    <property type="match status" value="1"/>
</dbReference>
<dbReference type="SMART" id="SM00184">
    <property type="entry name" value="RING"/>
    <property type="match status" value="1"/>
</dbReference>
<dbReference type="RefSeq" id="XP_030017443.1">
    <property type="nucleotide sequence ID" value="XM_030161583.1"/>
</dbReference>
<dbReference type="SMART" id="SM00504">
    <property type="entry name" value="Ubox"/>
    <property type="match status" value="1"/>
</dbReference>
<dbReference type="InterPro" id="IPR051051">
    <property type="entry name" value="E3_ubiq-ligase_TRIM/RNF"/>
</dbReference>